<dbReference type="InterPro" id="IPR029058">
    <property type="entry name" value="AB_hydrolase_fold"/>
</dbReference>
<accession>A0A6J4JLN9</accession>
<dbReference type="Gene3D" id="3.40.50.1820">
    <property type="entry name" value="alpha/beta hydrolase"/>
    <property type="match status" value="1"/>
</dbReference>
<reference evidence="3" key="1">
    <citation type="submission" date="2020-02" db="EMBL/GenBank/DDBJ databases">
        <authorList>
            <person name="Meier V. D."/>
        </authorList>
    </citation>
    <scope>NUCLEOTIDE SEQUENCE</scope>
    <source>
        <strain evidence="3">AVDCRST_MAG77</strain>
    </source>
</reference>
<dbReference type="PRINTS" id="PR00111">
    <property type="entry name" value="ABHYDROLASE"/>
</dbReference>
<name>A0A6J4JLN9_9CHLR</name>
<dbReference type="InterPro" id="IPR000073">
    <property type="entry name" value="AB_hydrolase_1"/>
</dbReference>
<protein>
    <recommendedName>
        <fullName evidence="2">AB hydrolase-1 domain-containing protein</fullName>
    </recommendedName>
</protein>
<proteinExistence type="predicted"/>
<dbReference type="PANTHER" id="PTHR43798">
    <property type="entry name" value="MONOACYLGLYCEROL LIPASE"/>
    <property type="match status" value="1"/>
</dbReference>
<feature type="domain" description="AB hydrolase-1" evidence="2">
    <location>
        <begin position="50"/>
        <end position="288"/>
    </location>
</feature>
<dbReference type="GO" id="GO:0016020">
    <property type="term" value="C:membrane"/>
    <property type="evidence" value="ECO:0007669"/>
    <property type="project" value="TreeGrafter"/>
</dbReference>
<dbReference type="Pfam" id="PF00561">
    <property type="entry name" value="Abhydrolase_1"/>
    <property type="match status" value="1"/>
</dbReference>
<organism evidence="3">
    <name type="scientific">uncultured Chloroflexota bacterium</name>
    <dbReference type="NCBI Taxonomy" id="166587"/>
    <lineage>
        <taxon>Bacteria</taxon>
        <taxon>Bacillati</taxon>
        <taxon>Chloroflexota</taxon>
        <taxon>environmental samples</taxon>
    </lineage>
</organism>
<dbReference type="AlphaFoldDB" id="A0A6J4JLN9"/>
<evidence type="ECO:0000259" key="2">
    <source>
        <dbReference type="Pfam" id="PF00561"/>
    </source>
</evidence>
<evidence type="ECO:0000313" key="3">
    <source>
        <dbReference type="EMBL" id="CAA9281692.1"/>
    </source>
</evidence>
<dbReference type="SUPFAM" id="SSF53474">
    <property type="entry name" value="alpha/beta-Hydrolases"/>
    <property type="match status" value="1"/>
</dbReference>
<sequence length="303" mass="33000">MDLTPDPFPLGKGSVASGAVVAGVDGVESRHVRVNGVEQRVLVAGPEGGPPLVMLHGLGGSADDWLEVMPRLAGQYRVVAPDAPGHGLSEKPAGFVYDRDGYVRATLGLLDALDVRRAPVLAISGGGSVAVSIALDHAERVSKLVLVDAAGLGRDVAWSYRATTLPWAPWVFRRSMRSMTPQSLEVFGKSLLHRRDRLPRGWAERRLQIWSTEGAVPAFFGTVQAGMSLRGQRVDHTRRLHEVRQPALIVWGRQDPVIPVRHGIRAARLMPNARLHIFDDCGHMPIWEYVEEFSGLVAGFLGE</sequence>
<keyword evidence="1" id="KW-0378">Hydrolase</keyword>
<dbReference type="EMBL" id="CADCTC010000208">
    <property type="protein sequence ID" value="CAA9281692.1"/>
    <property type="molecule type" value="Genomic_DNA"/>
</dbReference>
<evidence type="ECO:0000256" key="1">
    <source>
        <dbReference type="ARBA" id="ARBA00022801"/>
    </source>
</evidence>
<dbReference type="PANTHER" id="PTHR43798:SF31">
    <property type="entry name" value="AB HYDROLASE SUPERFAMILY PROTEIN YCLE"/>
    <property type="match status" value="1"/>
</dbReference>
<gene>
    <name evidence="3" type="ORF">AVDCRST_MAG77-3891</name>
</gene>
<dbReference type="InterPro" id="IPR050266">
    <property type="entry name" value="AB_hydrolase_sf"/>
</dbReference>
<dbReference type="GO" id="GO:0016787">
    <property type="term" value="F:hydrolase activity"/>
    <property type="evidence" value="ECO:0007669"/>
    <property type="project" value="UniProtKB-KW"/>
</dbReference>